<dbReference type="Proteomes" id="UP000198304">
    <property type="component" value="Unassembled WGS sequence"/>
</dbReference>
<dbReference type="OrthoDB" id="1955201at2"/>
<protein>
    <submittedName>
        <fullName evidence="1">Uncharacterized protein family (UPF0180)</fullName>
    </submittedName>
</protein>
<dbReference type="AlphaFoldDB" id="A0A239CZ48"/>
<keyword evidence="2" id="KW-1185">Reference proteome</keyword>
<dbReference type="RefSeq" id="WP_089282450.1">
    <property type="nucleotide sequence ID" value="NZ_FZOJ01000006.1"/>
</dbReference>
<name>A0A239CZ48_9FIRM</name>
<dbReference type="InterPro" id="IPR005370">
    <property type="entry name" value="UPF0180"/>
</dbReference>
<gene>
    <name evidence="1" type="ORF">SAMN05446037_1006214</name>
</gene>
<evidence type="ECO:0000313" key="2">
    <source>
        <dbReference type="Proteomes" id="UP000198304"/>
    </source>
</evidence>
<sequence>MKSKLIAVQEGLHEAAKILREKGYRVTTIDKAKEPIDVIIYSNRNNDYLAHNTTGEIRVPSYNQFVKMINVEEVDINNLVSTIEELE</sequence>
<evidence type="ECO:0000313" key="1">
    <source>
        <dbReference type="EMBL" id="SNS24834.1"/>
    </source>
</evidence>
<dbReference type="Pfam" id="PF03698">
    <property type="entry name" value="UPF0180"/>
    <property type="match status" value="1"/>
</dbReference>
<accession>A0A239CZ48</accession>
<dbReference type="EMBL" id="FZOJ01000006">
    <property type="protein sequence ID" value="SNS24834.1"/>
    <property type="molecule type" value="Genomic_DNA"/>
</dbReference>
<organism evidence="1 2">
    <name type="scientific">Anaerovirgula multivorans</name>
    <dbReference type="NCBI Taxonomy" id="312168"/>
    <lineage>
        <taxon>Bacteria</taxon>
        <taxon>Bacillati</taxon>
        <taxon>Bacillota</taxon>
        <taxon>Clostridia</taxon>
        <taxon>Peptostreptococcales</taxon>
        <taxon>Natronincolaceae</taxon>
        <taxon>Anaerovirgula</taxon>
    </lineage>
</organism>
<proteinExistence type="predicted"/>
<reference evidence="1 2" key="1">
    <citation type="submission" date="2017-06" db="EMBL/GenBank/DDBJ databases">
        <authorList>
            <person name="Kim H.J."/>
            <person name="Triplett B.A."/>
        </authorList>
    </citation>
    <scope>NUCLEOTIDE SEQUENCE [LARGE SCALE GENOMIC DNA]</scope>
    <source>
        <strain evidence="1 2">SCA</strain>
    </source>
</reference>